<dbReference type="PANTHER" id="PTHR33840:SF1">
    <property type="entry name" value="TLE1 PHOSPHOLIPASE DOMAIN-CONTAINING PROTEIN"/>
    <property type="match status" value="1"/>
</dbReference>
<protein>
    <submittedName>
        <fullName evidence="2">DUF2235 domain-containing protein</fullName>
    </submittedName>
</protein>
<evidence type="ECO:0000313" key="2">
    <source>
        <dbReference type="EMBL" id="MBI6886048.1"/>
    </source>
</evidence>
<dbReference type="Pfam" id="PF09994">
    <property type="entry name" value="T6SS_Tle1-like_cat"/>
    <property type="match status" value="2"/>
</dbReference>
<dbReference type="EMBL" id="JAEHTE010000026">
    <property type="protein sequence ID" value="MBI6886048.1"/>
    <property type="molecule type" value="Genomic_DNA"/>
</dbReference>
<comment type="caution">
    <text evidence="2">The sequence shown here is derived from an EMBL/GenBank/DDBJ whole genome shotgun (WGS) entry which is preliminary data.</text>
</comment>
<dbReference type="AlphaFoldDB" id="A0A8I1EJ39"/>
<reference evidence="2" key="1">
    <citation type="submission" date="2020-12" db="EMBL/GenBank/DDBJ databases">
        <title>Enhanced detection system for hospital associated transmission using whole genome sequencing surveillance.</title>
        <authorList>
            <person name="Harrison L.H."/>
            <person name="Van Tyne D."/>
            <person name="Marsh J.W."/>
            <person name="Griffith M.P."/>
            <person name="Snyder D.J."/>
            <person name="Cooper V.S."/>
            <person name="Mustapha M."/>
        </authorList>
    </citation>
    <scope>NUCLEOTIDE SEQUENCE</scope>
    <source>
        <strain evidence="2">PSB00042</strain>
    </source>
</reference>
<evidence type="ECO:0000259" key="1">
    <source>
        <dbReference type="Pfam" id="PF09994"/>
    </source>
</evidence>
<dbReference type="Proteomes" id="UP000637061">
    <property type="component" value="Unassembled WGS sequence"/>
</dbReference>
<gene>
    <name evidence="2" type="ORF">JEU22_19265</name>
</gene>
<dbReference type="PANTHER" id="PTHR33840">
    <property type="match status" value="1"/>
</dbReference>
<dbReference type="RefSeq" id="WP_104887024.1">
    <property type="nucleotide sequence ID" value="NZ_JAEHTE010000026.1"/>
</dbReference>
<feature type="domain" description="T6SS Phospholipase effector Tle1-like catalytic" evidence="1">
    <location>
        <begin position="159"/>
        <end position="255"/>
    </location>
</feature>
<dbReference type="InterPro" id="IPR018712">
    <property type="entry name" value="Tle1-like_cat"/>
</dbReference>
<proteinExistence type="predicted"/>
<feature type="domain" description="T6SS Phospholipase effector Tle1-like catalytic" evidence="1">
    <location>
        <begin position="9"/>
        <end position="142"/>
    </location>
</feature>
<name>A0A8I1EJ39_PSEPU</name>
<evidence type="ECO:0000313" key="3">
    <source>
        <dbReference type="Proteomes" id="UP000637061"/>
    </source>
</evidence>
<sequence>MSKNVYFSVYFDGTANSKDNDKPLGTHTNVARLYECDAAKGTNLSRNSGHEAVAYDPAHYLGLSEKLYFDGVGSHQRSTPTALVERGTGRGSESRIEQAYEAVVAFCNKNQDLQVDLNLIGFSRGAAQARALANEIIDRGVPKLDSQWKATREYLIPPGQAQVNKLAIFDTVASYGLPITESHPDKNLEISRNVKSTTHLVAMHEYRTTFPLTSALRNDDNSRVEEVKFAGAHSQVGGGYRNDLLAAGPLAFMYDRLKSAGVELAPLPPEEMKRIEQYNALIKHPDRLQDALIDSRLLKGNEAFRREANGSWTVLNNRPFPTERGTANVLGWKILGRLEWQKQPFDHAVSGRKVIFENDGSRGEPVIRRIGKELGQNFFGWSDKAEGFSSLPDYQPDSSFSSTVEARQERFEAEEAAQSRKQVAELSLLLAGSKPEIEHIQRLGLEEVPLPTPNIPPKYAVLRIDREGSSAFADLGFEYEASRIVEDAGDYVRNRGPLSIGDPIMLHDTNGNVVGGLEAAYEAPTFAGECGVLIAIDMRHVAQDAQAGFLHDGLKQAAQWIAERPEGSLTDGYEIPGEDGKPLVRAMVARPAAHELQRTVIWQAPEP</sequence>
<accession>A0A8I1EJ39</accession>
<organism evidence="2 3">
    <name type="scientific">Pseudomonas putida</name>
    <name type="common">Arthrobacter siderocapsulatus</name>
    <dbReference type="NCBI Taxonomy" id="303"/>
    <lineage>
        <taxon>Bacteria</taxon>
        <taxon>Pseudomonadati</taxon>
        <taxon>Pseudomonadota</taxon>
        <taxon>Gammaproteobacteria</taxon>
        <taxon>Pseudomonadales</taxon>
        <taxon>Pseudomonadaceae</taxon>
        <taxon>Pseudomonas</taxon>
    </lineage>
</organism>